<proteinExistence type="predicted"/>
<accession>A0A5D3C3Q9</accession>
<sequence length="279" mass="32100">MIGHLRSSSPSAIQLLLVDDRTFTIKSITHIGTIRHLHSALPSAIQLLLADDRTFFVRSTTLVRTIGHLRSTSPSAIQLLLELQSDICPNDRTSSFYFAVSDPTSTRGRLDICRQIHCSTRNDQRRSCTVVILLERQRWSFPNVIFLELYHHPFGEVEAKLHRCLCLGKREVELHHHRHLGDTKAECTIVSILETWRQSCTIIIILERVEVELHLHCHLRGVEEELHHHHHLGDAEVKLHHRHPLEVAPSSFGELKVDMYYHHHARSCNTLEMNNPLDG</sequence>
<dbReference type="Proteomes" id="UP000321947">
    <property type="component" value="Unassembled WGS sequence"/>
</dbReference>
<comment type="caution">
    <text evidence="1">The sequence shown here is derived from an EMBL/GenBank/DDBJ whole genome shotgun (WGS) entry which is preliminary data.</text>
</comment>
<reference evidence="1 2" key="1">
    <citation type="submission" date="2019-08" db="EMBL/GenBank/DDBJ databases">
        <title>Draft genome sequences of two oriental melons (Cucumis melo L. var makuwa).</title>
        <authorList>
            <person name="Kwon S.-Y."/>
        </authorList>
    </citation>
    <scope>NUCLEOTIDE SEQUENCE [LARGE SCALE GENOMIC DNA]</scope>
    <source>
        <strain evidence="2">cv. Chang Bougi</strain>
        <tissue evidence="1">Leaf</tissue>
    </source>
</reference>
<gene>
    <name evidence="1" type="ORF">E5676_scaffold143G002720</name>
</gene>
<dbReference type="EMBL" id="SSTD01014011">
    <property type="protein sequence ID" value="TYK05019.1"/>
    <property type="molecule type" value="Genomic_DNA"/>
</dbReference>
<organism evidence="1 2">
    <name type="scientific">Cucumis melo var. makuwa</name>
    <name type="common">Oriental melon</name>
    <dbReference type="NCBI Taxonomy" id="1194695"/>
    <lineage>
        <taxon>Eukaryota</taxon>
        <taxon>Viridiplantae</taxon>
        <taxon>Streptophyta</taxon>
        <taxon>Embryophyta</taxon>
        <taxon>Tracheophyta</taxon>
        <taxon>Spermatophyta</taxon>
        <taxon>Magnoliopsida</taxon>
        <taxon>eudicotyledons</taxon>
        <taxon>Gunneridae</taxon>
        <taxon>Pentapetalae</taxon>
        <taxon>rosids</taxon>
        <taxon>fabids</taxon>
        <taxon>Cucurbitales</taxon>
        <taxon>Cucurbitaceae</taxon>
        <taxon>Benincaseae</taxon>
        <taxon>Cucumis</taxon>
    </lineage>
</organism>
<dbReference type="AlphaFoldDB" id="A0A5D3C3Q9"/>
<protein>
    <submittedName>
        <fullName evidence="1">Histidine-rich glycoprotein-like</fullName>
    </submittedName>
</protein>
<evidence type="ECO:0000313" key="1">
    <source>
        <dbReference type="EMBL" id="TYK05019.1"/>
    </source>
</evidence>
<evidence type="ECO:0000313" key="2">
    <source>
        <dbReference type="Proteomes" id="UP000321947"/>
    </source>
</evidence>
<name>A0A5D3C3Q9_CUCMM</name>